<protein>
    <submittedName>
        <fullName evidence="2">Uncharacterized protein</fullName>
    </submittedName>
</protein>
<dbReference type="OMA" id="CAAHNDH"/>
<dbReference type="GeneID" id="9590469"/>
<dbReference type="Proteomes" id="UP000007431">
    <property type="component" value="Unassembled WGS sequence"/>
</dbReference>
<reference evidence="2 3" key="1">
    <citation type="journal article" date="2010" name="Nat. Biotechnol.">
        <title>Genome sequence of the model mushroom Schizophyllum commune.</title>
        <authorList>
            <person name="Ohm R.A."/>
            <person name="de Jong J.F."/>
            <person name="Lugones L.G."/>
            <person name="Aerts A."/>
            <person name="Kothe E."/>
            <person name="Stajich J.E."/>
            <person name="de Vries R.P."/>
            <person name="Record E."/>
            <person name="Levasseur A."/>
            <person name="Baker S.E."/>
            <person name="Bartholomew K.A."/>
            <person name="Coutinho P.M."/>
            <person name="Erdmann S."/>
            <person name="Fowler T.J."/>
            <person name="Gathman A.C."/>
            <person name="Lombard V."/>
            <person name="Henrissat B."/>
            <person name="Knabe N."/>
            <person name="Kuees U."/>
            <person name="Lilly W.W."/>
            <person name="Lindquist E."/>
            <person name="Lucas S."/>
            <person name="Magnuson J.K."/>
            <person name="Piumi F."/>
            <person name="Raudaskoski M."/>
            <person name="Salamov A."/>
            <person name="Schmutz J."/>
            <person name="Schwarze F.W.M.R."/>
            <person name="vanKuyk P.A."/>
            <person name="Horton J.S."/>
            <person name="Grigoriev I.V."/>
            <person name="Woesten H.A.B."/>
        </authorList>
    </citation>
    <scope>NUCLEOTIDE SEQUENCE [LARGE SCALE GENOMIC DNA]</scope>
    <source>
        <strain evidence="3">H4-8 / FGSC 9210</strain>
    </source>
</reference>
<dbReference type="OrthoDB" id="2923145at2759"/>
<dbReference type="eggNOG" id="ENOG502SQPT">
    <property type="taxonomic scope" value="Eukaryota"/>
</dbReference>
<sequence length="164" mass="18071">MFAKAFVAATVALATLANASPLAAERRDVTVDPAKWYTLSWDGMQYLDSTNSVLQINQHNSFDDLDKGTDKGVRFRFPDGLPGHIVCEAHNDHFVGVAKGSTSYLDQFNTFQDEDRAATAEAGEKGIIIHFGDQYYGRTNLIGTPVSQADAQEWDVREISMVPL</sequence>
<evidence type="ECO:0000313" key="2">
    <source>
        <dbReference type="EMBL" id="EFI94068.1"/>
    </source>
</evidence>
<evidence type="ECO:0000313" key="3">
    <source>
        <dbReference type="Proteomes" id="UP000007431"/>
    </source>
</evidence>
<name>D8QDY9_SCHCM</name>
<dbReference type="EMBL" id="GL377310">
    <property type="protein sequence ID" value="EFI94068.1"/>
    <property type="molecule type" value="Genomic_DNA"/>
</dbReference>
<evidence type="ECO:0000256" key="1">
    <source>
        <dbReference type="SAM" id="SignalP"/>
    </source>
</evidence>
<dbReference type="HOGENOM" id="CLU_1769186_0_0_1"/>
<feature type="signal peptide" evidence="1">
    <location>
        <begin position="1"/>
        <end position="19"/>
    </location>
</feature>
<feature type="chain" id="PRO_5003120822" evidence="1">
    <location>
        <begin position="20"/>
        <end position="164"/>
    </location>
</feature>
<proteinExistence type="predicted"/>
<accession>D8QDY9</accession>
<organism evidence="3">
    <name type="scientific">Schizophyllum commune (strain H4-8 / FGSC 9210)</name>
    <name type="common">Split gill fungus</name>
    <dbReference type="NCBI Taxonomy" id="578458"/>
    <lineage>
        <taxon>Eukaryota</taxon>
        <taxon>Fungi</taxon>
        <taxon>Dikarya</taxon>
        <taxon>Basidiomycota</taxon>
        <taxon>Agaricomycotina</taxon>
        <taxon>Agaricomycetes</taxon>
        <taxon>Agaricomycetidae</taxon>
        <taxon>Agaricales</taxon>
        <taxon>Schizophyllaceae</taxon>
        <taxon>Schizophyllum</taxon>
    </lineage>
</organism>
<keyword evidence="3" id="KW-1185">Reference proteome</keyword>
<dbReference type="RefSeq" id="XP_003028971.1">
    <property type="nucleotide sequence ID" value="XM_003028925.1"/>
</dbReference>
<dbReference type="KEGG" id="scm:SCHCO_02691854"/>
<dbReference type="VEuPathDB" id="FungiDB:SCHCODRAFT_02691854"/>
<dbReference type="AlphaFoldDB" id="D8QDY9"/>
<dbReference type="InParanoid" id="D8QDY9"/>
<gene>
    <name evidence="2" type="ORF">SCHCODRAFT_237040</name>
</gene>
<keyword evidence="1" id="KW-0732">Signal</keyword>